<keyword evidence="2" id="KW-0560">Oxidoreductase</keyword>
<dbReference type="PRINTS" id="PR00081">
    <property type="entry name" value="GDHRDH"/>
</dbReference>
<name>A0A4Z0M1A3_9GAMM</name>
<dbReference type="RefSeq" id="WP_135443377.1">
    <property type="nucleotide sequence ID" value="NZ_SRLE01000007.1"/>
</dbReference>
<accession>A0A4Z0M1A3</accession>
<evidence type="ECO:0000256" key="1">
    <source>
        <dbReference type="ARBA" id="ARBA00006484"/>
    </source>
</evidence>
<dbReference type="GO" id="GO:0016491">
    <property type="term" value="F:oxidoreductase activity"/>
    <property type="evidence" value="ECO:0007669"/>
    <property type="project" value="UniProtKB-KW"/>
</dbReference>
<dbReference type="PRINTS" id="PR00080">
    <property type="entry name" value="SDRFAMILY"/>
</dbReference>
<dbReference type="EMBL" id="SRLE01000007">
    <property type="protein sequence ID" value="TGD73321.1"/>
    <property type="molecule type" value="Genomic_DNA"/>
</dbReference>
<dbReference type="Proteomes" id="UP000298050">
    <property type="component" value="Unassembled WGS sequence"/>
</dbReference>
<dbReference type="SUPFAM" id="SSF51735">
    <property type="entry name" value="NAD(P)-binding Rossmann-fold domains"/>
    <property type="match status" value="1"/>
</dbReference>
<dbReference type="NCBIfam" id="NF009466">
    <property type="entry name" value="PRK12826.1-2"/>
    <property type="match status" value="1"/>
</dbReference>
<organism evidence="4 5">
    <name type="scientific">Mangrovimicrobium sediminis</name>
    <dbReference type="NCBI Taxonomy" id="2562682"/>
    <lineage>
        <taxon>Bacteria</taxon>
        <taxon>Pseudomonadati</taxon>
        <taxon>Pseudomonadota</taxon>
        <taxon>Gammaproteobacteria</taxon>
        <taxon>Cellvibrionales</taxon>
        <taxon>Halieaceae</taxon>
        <taxon>Mangrovimicrobium</taxon>
    </lineage>
</organism>
<evidence type="ECO:0000313" key="5">
    <source>
        <dbReference type="Proteomes" id="UP000298050"/>
    </source>
</evidence>
<evidence type="ECO:0000313" key="4">
    <source>
        <dbReference type="EMBL" id="TGD73321.1"/>
    </source>
</evidence>
<dbReference type="InterPro" id="IPR050259">
    <property type="entry name" value="SDR"/>
</dbReference>
<keyword evidence="5" id="KW-1185">Reference proteome</keyword>
<dbReference type="PANTHER" id="PTHR42879">
    <property type="entry name" value="3-OXOACYL-(ACYL-CARRIER-PROTEIN) REDUCTASE"/>
    <property type="match status" value="1"/>
</dbReference>
<dbReference type="Pfam" id="PF00106">
    <property type="entry name" value="adh_short"/>
    <property type="match status" value="1"/>
</dbReference>
<reference evidence="4 5" key="1">
    <citation type="submission" date="2019-04" db="EMBL/GenBank/DDBJ databases">
        <title>Taxonomy of novel Haliea sp. from mangrove soil of West Coast of India.</title>
        <authorList>
            <person name="Verma A."/>
            <person name="Kumar P."/>
            <person name="Krishnamurthi S."/>
        </authorList>
    </citation>
    <scope>NUCLEOTIDE SEQUENCE [LARGE SCALE GENOMIC DNA]</scope>
    <source>
        <strain evidence="4 5">SAOS-164</strain>
    </source>
</reference>
<comment type="similarity">
    <text evidence="1 3">Belongs to the short-chain dehydrogenases/reductases (SDR) family.</text>
</comment>
<dbReference type="AlphaFoldDB" id="A0A4Z0M1A3"/>
<dbReference type="OrthoDB" id="7055074at2"/>
<protein>
    <submittedName>
        <fullName evidence="4">SDR family oxidoreductase</fullName>
    </submittedName>
</protein>
<dbReference type="PANTHER" id="PTHR42879:SF2">
    <property type="entry name" value="3-OXOACYL-[ACYL-CARRIER-PROTEIN] REDUCTASE FABG"/>
    <property type="match status" value="1"/>
</dbReference>
<proteinExistence type="inferred from homology"/>
<dbReference type="FunFam" id="3.40.50.720:FF:000173">
    <property type="entry name" value="3-oxoacyl-[acyl-carrier protein] reductase"/>
    <property type="match status" value="1"/>
</dbReference>
<dbReference type="GO" id="GO:0032787">
    <property type="term" value="P:monocarboxylic acid metabolic process"/>
    <property type="evidence" value="ECO:0007669"/>
    <property type="project" value="UniProtKB-ARBA"/>
</dbReference>
<dbReference type="NCBIfam" id="NF005559">
    <property type="entry name" value="PRK07231.1"/>
    <property type="match status" value="1"/>
</dbReference>
<dbReference type="InterPro" id="IPR036291">
    <property type="entry name" value="NAD(P)-bd_dom_sf"/>
</dbReference>
<evidence type="ECO:0000256" key="2">
    <source>
        <dbReference type="ARBA" id="ARBA00023002"/>
    </source>
</evidence>
<evidence type="ECO:0000256" key="3">
    <source>
        <dbReference type="RuleBase" id="RU000363"/>
    </source>
</evidence>
<dbReference type="Gene3D" id="3.40.50.720">
    <property type="entry name" value="NAD(P)-binding Rossmann-like Domain"/>
    <property type="match status" value="1"/>
</dbReference>
<gene>
    <name evidence="4" type="ORF">E4634_09805</name>
</gene>
<dbReference type="InterPro" id="IPR020904">
    <property type="entry name" value="Sc_DH/Rdtase_CS"/>
</dbReference>
<dbReference type="PROSITE" id="PS00061">
    <property type="entry name" value="ADH_SHORT"/>
    <property type="match status" value="1"/>
</dbReference>
<sequence length="246" mass="25886">MSLQGKTAVVTGAARGLGRAISQRLAEDGVNISVWDLNLEGAEETAAMLREMGVKAIACKTDTSSAADIAAAVERTHAELGHIGILVNNAALSPFCKFEELTEEAWDRLMAINLKGPFLCCKAILPEMVEAGWGRIINISSSSAQTGANRMAHYVASKGGVIGFTKALALEYATSGVTVNNVPPNFVDTEGLREAPLDVDAFAQTTPMKRPGKPRNIAAAVAFLASEDADYITGLTLGVNGGRYCN</sequence>
<dbReference type="InterPro" id="IPR002347">
    <property type="entry name" value="SDR_fam"/>
</dbReference>
<comment type="caution">
    <text evidence="4">The sequence shown here is derived from an EMBL/GenBank/DDBJ whole genome shotgun (WGS) entry which is preliminary data.</text>
</comment>